<gene>
    <name evidence="4" type="ORF">J3359_15530</name>
</gene>
<evidence type="ECO:0000259" key="2">
    <source>
        <dbReference type="PROSITE" id="PS50110"/>
    </source>
</evidence>
<dbReference type="SMART" id="SM00850">
    <property type="entry name" value="LytTR"/>
    <property type="match status" value="1"/>
</dbReference>
<organism evidence="4 5">
    <name type="scientific">Polaribacter cellanae</name>
    <dbReference type="NCBI Taxonomy" id="2818493"/>
    <lineage>
        <taxon>Bacteria</taxon>
        <taxon>Pseudomonadati</taxon>
        <taxon>Bacteroidota</taxon>
        <taxon>Flavobacteriia</taxon>
        <taxon>Flavobacteriales</taxon>
        <taxon>Flavobacteriaceae</taxon>
    </lineage>
</organism>
<evidence type="ECO:0000313" key="5">
    <source>
        <dbReference type="Proteomes" id="UP000663920"/>
    </source>
</evidence>
<name>A0A975H8Z0_9FLAO</name>
<dbReference type="SMART" id="SM00448">
    <property type="entry name" value="REC"/>
    <property type="match status" value="1"/>
</dbReference>
<dbReference type="GO" id="GO:0000156">
    <property type="term" value="F:phosphorelay response regulator activity"/>
    <property type="evidence" value="ECO:0007669"/>
    <property type="project" value="TreeGrafter"/>
</dbReference>
<dbReference type="Proteomes" id="UP000663920">
    <property type="component" value="Chromosome"/>
</dbReference>
<dbReference type="PROSITE" id="PS50930">
    <property type="entry name" value="HTH_LYTTR"/>
    <property type="match status" value="1"/>
</dbReference>
<dbReference type="Pfam" id="PF04397">
    <property type="entry name" value="LytTR"/>
    <property type="match status" value="1"/>
</dbReference>
<dbReference type="InterPro" id="IPR001789">
    <property type="entry name" value="Sig_transdc_resp-reg_receiver"/>
</dbReference>
<dbReference type="EMBL" id="CP071869">
    <property type="protein sequence ID" value="QTE22200.1"/>
    <property type="molecule type" value="Genomic_DNA"/>
</dbReference>
<keyword evidence="5" id="KW-1185">Reference proteome</keyword>
<protein>
    <submittedName>
        <fullName evidence="4">Response regulator transcription factor</fullName>
    </submittedName>
</protein>
<accession>A0A975H8Z0</accession>
<dbReference type="InterPro" id="IPR007492">
    <property type="entry name" value="LytTR_DNA-bd_dom"/>
</dbReference>
<dbReference type="SUPFAM" id="SSF52172">
    <property type="entry name" value="CheY-like"/>
    <property type="match status" value="1"/>
</dbReference>
<sequence>MEIRSLIIDDEPLAINLINNYLDKIEDIKVVSTFGNAIDALNFLKKEKVDLIFLDINMPLLDGLSFIKSLENKPLIIITSAHKEYAVETYELEVLDYLIKPIPFPRFILAINKVHKIFNTNKLPQKKTNSRPFIFIKIEKKKNIKIYLDEILVIESLRDYLKISTSTERYIIHQTHNSFTEMLPSESFIRIHRSYTVALDKIEVLEGNSVEVGGMRYVIGRSYIDDVKARILNSSIN</sequence>
<proteinExistence type="predicted"/>
<evidence type="ECO:0000259" key="3">
    <source>
        <dbReference type="PROSITE" id="PS50930"/>
    </source>
</evidence>
<dbReference type="Gene3D" id="2.40.50.1020">
    <property type="entry name" value="LytTr DNA-binding domain"/>
    <property type="match status" value="1"/>
</dbReference>
<dbReference type="KEGG" id="pcea:J3359_15530"/>
<feature type="modified residue" description="4-aspartylphosphate" evidence="1">
    <location>
        <position position="55"/>
    </location>
</feature>
<dbReference type="RefSeq" id="WP_208077904.1">
    <property type="nucleotide sequence ID" value="NZ_CP071869.1"/>
</dbReference>
<dbReference type="GO" id="GO:0003677">
    <property type="term" value="F:DNA binding"/>
    <property type="evidence" value="ECO:0007669"/>
    <property type="project" value="InterPro"/>
</dbReference>
<dbReference type="InterPro" id="IPR051271">
    <property type="entry name" value="2C-system_Tx_regulators"/>
</dbReference>
<keyword evidence="1" id="KW-0597">Phosphoprotein</keyword>
<dbReference type="PANTHER" id="PTHR45526:SF1">
    <property type="entry name" value="TRANSCRIPTIONAL REGULATORY PROTEIN DCUR-RELATED"/>
    <property type="match status" value="1"/>
</dbReference>
<evidence type="ECO:0000313" key="4">
    <source>
        <dbReference type="EMBL" id="QTE22200.1"/>
    </source>
</evidence>
<evidence type="ECO:0000256" key="1">
    <source>
        <dbReference type="PROSITE-ProRule" id="PRU00169"/>
    </source>
</evidence>
<feature type="domain" description="Response regulatory" evidence="2">
    <location>
        <begin position="4"/>
        <end position="115"/>
    </location>
</feature>
<dbReference type="Pfam" id="PF00072">
    <property type="entry name" value="Response_reg"/>
    <property type="match status" value="1"/>
</dbReference>
<feature type="domain" description="HTH LytTR-type" evidence="3">
    <location>
        <begin position="136"/>
        <end position="203"/>
    </location>
</feature>
<dbReference type="PROSITE" id="PS50110">
    <property type="entry name" value="RESPONSE_REGULATORY"/>
    <property type="match status" value="1"/>
</dbReference>
<dbReference type="InterPro" id="IPR011006">
    <property type="entry name" value="CheY-like_superfamily"/>
</dbReference>
<dbReference type="Gene3D" id="3.40.50.2300">
    <property type="match status" value="1"/>
</dbReference>
<dbReference type="PANTHER" id="PTHR45526">
    <property type="entry name" value="TRANSCRIPTIONAL REGULATORY PROTEIN DPIA"/>
    <property type="match status" value="1"/>
</dbReference>
<dbReference type="AlphaFoldDB" id="A0A975H8Z0"/>
<reference evidence="4 5" key="1">
    <citation type="submission" date="2021-03" db="EMBL/GenBank/DDBJ databases">
        <title>Complete genome of Polaribacter_sp.SM13.</title>
        <authorList>
            <person name="Jeong S.W."/>
            <person name="Bae J.W."/>
        </authorList>
    </citation>
    <scope>NUCLEOTIDE SEQUENCE [LARGE SCALE GENOMIC DNA]</scope>
    <source>
        <strain evidence="4 5">SM13</strain>
    </source>
</reference>